<protein>
    <submittedName>
        <fullName evidence="9">RNA polymerase sigma factor (Sigma-70 family)</fullName>
    </submittedName>
</protein>
<organism evidence="9 10">
    <name type="scientific">Labrys wisconsinensis</name>
    <dbReference type="NCBI Taxonomy" id="425677"/>
    <lineage>
        <taxon>Bacteria</taxon>
        <taxon>Pseudomonadati</taxon>
        <taxon>Pseudomonadota</taxon>
        <taxon>Alphaproteobacteria</taxon>
        <taxon>Hyphomicrobiales</taxon>
        <taxon>Xanthobacteraceae</taxon>
        <taxon>Labrys</taxon>
    </lineage>
</organism>
<evidence type="ECO:0000256" key="2">
    <source>
        <dbReference type="ARBA" id="ARBA00023015"/>
    </source>
</evidence>
<proteinExistence type="inferred from homology"/>
<evidence type="ECO:0000313" key="10">
    <source>
        <dbReference type="Proteomes" id="UP001242480"/>
    </source>
</evidence>
<gene>
    <name evidence="9" type="ORF">QO011_005388</name>
</gene>
<dbReference type="InterPro" id="IPR007627">
    <property type="entry name" value="RNA_pol_sigma70_r2"/>
</dbReference>
<dbReference type="CDD" id="cd06171">
    <property type="entry name" value="Sigma70_r4"/>
    <property type="match status" value="1"/>
</dbReference>
<evidence type="ECO:0000256" key="4">
    <source>
        <dbReference type="ARBA" id="ARBA00023125"/>
    </source>
</evidence>
<dbReference type="InterPro" id="IPR013324">
    <property type="entry name" value="RNA_pol_sigma_r3/r4-like"/>
</dbReference>
<keyword evidence="10" id="KW-1185">Reference proteome</keyword>
<evidence type="ECO:0000256" key="3">
    <source>
        <dbReference type="ARBA" id="ARBA00023082"/>
    </source>
</evidence>
<sequence length="260" mass="29302">MLRRPRAAVMLTALQPMAPPFEPWRSIFASTPLLMAPAIRSGLTLCAMAEPEQNALPRDEAAPTASPHDGAEAIDGDPDLISRAVAGDRRAFEALVRRHYDRIHRVAWRQTGSIHEAEDIAQDVLCRLLERLGDFRGESRFTTWLIGVTINACRDHRRRRGGFLRMREAFAAMASLADRPDGRDLYRRSWLSSLLGALKPDLRETVVLVAGEALSHAEAARELGISEQTVAWRMHQARKQLKQYRSGADNAHRKEIRDER</sequence>
<dbReference type="InterPro" id="IPR036388">
    <property type="entry name" value="WH-like_DNA-bd_sf"/>
</dbReference>
<keyword evidence="3" id="KW-0731">Sigma factor</keyword>
<dbReference type="NCBIfam" id="TIGR02937">
    <property type="entry name" value="sigma70-ECF"/>
    <property type="match status" value="1"/>
</dbReference>
<keyword evidence="5" id="KW-0804">Transcription</keyword>
<comment type="caution">
    <text evidence="9">The sequence shown here is derived from an EMBL/GenBank/DDBJ whole genome shotgun (WGS) entry which is preliminary data.</text>
</comment>
<dbReference type="PANTHER" id="PTHR43133:SF8">
    <property type="entry name" value="RNA POLYMERASE SIGMA FACTOR HI_1459-RELATED"/>
    <property type="match status" value="1"/>
</dbReference>
<feature type="domain" description="RNA polymerase sigma-70 region 2" evidence="7">
    <location>
        <begin position="95"/>
        <end position="161"/>
    </location>
</feature>
<keyword evidence="2" id="KW-0805">Transcription regulation</keyword>
<evidence type="ECO:0000313" key="9">
    <source>
        <dbReference type="EMBL" id="MDQ0472359.1"/>
    </source>
</evidence>
<name>A0ABU0JDK1_9HYPH</name>
<feature type="domain" description="RNA polymerase sigma factor 70 region 4 type 2" evidence="8">
    <location>
        <begin position="190"/>
        <end position="241"/>
    </location>
</feature>
<reference evidence="9 10" key="1">
    <citation type="submission" date="2023-07" db="EMBL/GenBank/DDBJ databases">
        <title>Genomic Encyclopedia of Type Strains, Phase IV (KMG-IV): sequencing the most valuable type-strain genomes for metagenomic binning, comparative biology and taxonomic classification.</title>
        <authorList>
            <person name="Goeker M."/>
        </authorList>
    </citation>
    <scope>NUCLEOTIDE SEQUENCE [LARGE SCALE GENOMIC DNA]</scope>
    <source>
        <strain evidence="9 10">DSM 19619</strain>
    </source>
</reference>
<dbReference type="InterPro" id="IPR013249">
    <property type="entry name" value="RNA_pol_sigma70_r4_t2"/>
</dbReference>
<accession>A0ABU0JDK1</accession>
<dbReference type="EMBL" id="JAUSVX010000012">
    <property type="protein sequence ID" value="MDQ0472359.1"/>
    <property type="molecule type" value="Genomic_DNA"/>
</dbReference>
<evidence type="ECO:0000259" key="7">
    <source>
        <dbReference type="Pfam" id="PF04542"/>
    </source>
</evidence>
<dbReference type="PANTHER" id="PTHR43133">
    <property type="entry name" value="RNA POLYMERASE ECF-TYPE SIGMA FACTO"/>
    <property type="match status" value="1"/>
</dbReference>
<feature type="compositionally biased region" description="Basic and acidic residues" evidence="6">
    <location>
        <begin position="250"/>
        <end position="260"/>
    </location>
</feature>
<dbReference type="InterPro" id="IPR013325">
    <property type="entry name" value="RNA_pol_sigma_r2"/>
</dbReference>
<evidence type="ECO:0000256" key="1">
    <source>
        <dbReference type="ARBA" id="ARBA00010641"/>
    </source>
</evidence>
<dbReference type="InterPro" id="IPR014284">
    <property type="entry name" value="RNA_pol_sigma-70_dom"/>
</dbReference>
<feature type="region of interest" description="Disordered" evidence="6">
    <location>
        <begin position="241"/>
        <end position="260"/>
    </location>
</feature>
<evidence type="ECO:0000259" key="8">
    <source>
        <dbReference type="Pfam" id="PF08281"/>
    </source>
</evidence>
<dbReference type="Gene3D" id="1.10.1740.10">
    <property type="match status" value="1"/>
</dbReference>
<dbReference type="SUPFAM" id="SSF88946">
    <property type="entry name" value="Sigma2 domain of RNA polymerase sigma factors"/>
    <property type="match status" value="1"/>
</dbReference>
<evidence type="ECO:0000256" key="6">
    <source>
        <dbReference type="SAM" id="MobiDB-lite"/>
    </source>
</evidence>
<keyword evidence="4" id="KW-0238">DNA-binding</keyword>
<comment type="similarity">
    <text evidence="1">Belongs to the sigma-70 factor family. ECF subfamily.</text>
</comment>
<evidence type="ECO:0000256" key="5">
    <source>
        <dbReference type="ARBA" id="ARBA00023163"/>
    </source>
</evidence>
<dbReference type="InterPro" id="IPR039425">
    <property type="entry name" value="RNA_pol_sigma-70-like"/>
</dbReference>
<dbReference type="Pfam" id="PF08281">
    <property type="entry name" value="Sigma70_r4_2"/>
    <property type="match status" value="1"/>
</dbReference>
<dbReference type="Gene3D" id="1.10.10.10">
    <property type="entry name" value="Winged helix-like DNA-binding domain superfamily/Winged helix DNA-binding domain"/>
    <property type="match status" value="1"/>
</dbReference>
<dbReference type="SUPFAM" id="SSF88659">
    <property type="entry name" value="Sigma3 and sigma4 domains of RNA polymerase sigma factors"/>
    <property type="match status" value="1"/>
</dbReference>
<feature type="region of interest" description="Disordered" evidence="6">
    <location>
        <begin position="57"/>
        <end position="76"/>
    </location>
</feature>
<dbReference type="Proteomes" id="UP001242480">
    <property type="component" value="Unassembled WGS sequence"/>
</dbReference>
<dbReference type="Pfam" id="PF04542">
    <property type="entry name" value="Sigma70_r2"/>
    <property type="match status" value="1"/>
</dbReference>